<comment type="caution">
    <text evidence="3">The sequence shown here is derived from an EMBL/GenBank/DDBJ whole genome shotgun (WGS) entry which is preliminary data.</text>
</comment>
<dbReference type="SUPFAM" id="SSF56672">
    <property type="entry name" value="DNA/RNA polymerases"/>
    <property type="match status" value="1"/>
</dbReference>
<dbReference type="InterPro" id="IPR043502">
    <property type="entry name" value="DNA/RNA_pol_sf"/>
</dbReference>
<dbReference type="InterPro" id="IPR001126">
    <property type="entry name" value="UmuC"/>
</dbReference>
<keyword evidence="1" id="KW-0227">DNA damage</keyword>
<gene>
    <name evidence="3" type="ORF">GCM10009119_35570</name>
</gene>
<dbReference type="InterPro" id="IPR050356">
    <property type="entry name" value="SulA_CellDiv_inhibitor"/>
</dbReference>
<dbReference type="CDD" id="cd03468">
    <property type="entry name" value="PolY_like"/>
    <property type="match status" value="1"/>
</dbReference>
<evidence type="ECO:0000313" key="4">
    <source>
        <dbReference type="Proteomes" id="UP001500469"/>
    </source>
</evidence>
<dbReference type="Proteomes" id="UP001500469">
    <property type="component" value="Unassembled WGS sequence"/>
</dbReference>
<dbReference type="Gene3D" id="3.40.1170.60">
    <property type="match status" value="1"/>
</dbReference>
<organism evidence="3 4">
    <name type="scientific">Algoriphagus jejuensis</name>
    <dbReference type="NCBI Taxonomy" id="419934"/>
    <lineage>
        <taxon>Bacteria</taxon>
        <taxon>Pseudomonadati</taxon>
        <taxon>Bacteroidota</taxon>
        <taxon>Cytophagia</taxon>
        <taxon>Cytophagales</taxon>
        <taxon>Cyclobacteriaceae</taxon>
        <taxon>Algoriphagus</taxon>
    </lineage>
</organism>
<dbReference type="PANTHER" id="PTHR35369">
    <property type="entry name" value="BLR3025 PROTEIN-RELATED"/>
    <property type="match status" value="1"/>
</dbReference>
<evidence type="ECO:0000313" key="3">
    <source>
        <dbReference type="EMBL" id="GAA0880587.1"/>
    </source>
</evidence>
<evidence type="ECO:0000259" key="2">
    <source>
        <dbReference type="PROSITE" id="PS50173"/>
    </source>
</evidence>
<accession>A0ABP3YKC5</accession>
<evidence type="ECO:0000256" key="1">
    <source>
        <dbReference type="ARBA" id="ARBA00022763"/>
    </source>
</evidence>
<keyword evidence="4" id="KW-1185">Reference proteome</keyword>
<sequence>MPRRFLSLWFPYLLTDRQVIRQPALRDQAFVFAAPQRGRMTIQASSLPAVSLGIRPGMAVADARALQPELLVLPDQVGRGAKLLQGLADWCLCYTPVVAVDPPDGLVLEISGCPHLWGGEKSYLESLTSTLKAKGYHSKAAISDTIASAWAMARYGQQHIIAPDKQREALLSLPPTSLRLDPQTLDRMDKLGFSQIGQFIDIPTPTLRRRFGEATVHRLGQALGSAHESLEPILPKEPYLERLPCLEPIRTAPGIKIALEELLKTICQKLSKEKKGMRKGIFRGHRMDGKVEEISIGTHMPSHHPEHLFRLFELKVPTIEPDLGIELFELEALLVEKISETQESLWHSAGDDVTALAELLDKMAGKMGSQTIHRYLPQEQHWPEHSIREAHSLEDKPNTEWNTHRPRPLHLLSSPERIDVMVPLPDYPPLHFRYRGEILRVAKADGPERIEQEWWLQSGPPRDYYVIEDESGKRYWLFRLGIYGRGDPEWFLHGFFA</sequence>
<reference evidence="4" key="1">
    <citation type="journal article" date="2019" name="Int. J. Syst. Evol. Microbiol.">
        <title>The Global Catalogue of Microorganisms (GCM) 10K type strain sequencing project: providing services to taxonomists for standard genome sequencing and annotation.</title>
        <authorList>
            <consortium name="The Broad Institute Genomics Platform"/>
            <consortium name="The Broad Institute Genome Sequencing Center for Infectious Disease"/>
            <person name="Wu L."/>
            <person name="Ma J."/>
        </authorList>
    </citation>
    <scope>NUCLEOTIDE SEQUENCE [LARGE SCALE GENOMIC DNA]</scope>
    <source>
        <strain evidence="4">JCM 16112</strain>
    </source>
</reference>
<dbReference type="Pfam" id="PF00817">
    <property type="entry name" value="IMS"/>
    <property type="match status" value="1"/>
</dbReference>
<dbReference type="PROSITE" id="PS50173">
    <property type="entry name" value="UMUC"/>
    <property type="match status" value="1"/>
</dbReference>
<proteinExistence type="predicted"/>
<protein>
    <submittedName>
        <fullName evidence="3">DNA polymerase Y family protein</fullName>
    </submittedName>
</protein>
<dbReference type="PANTHER" id="PTHR35369:SF2">
    <property type="entry name" value="BLR3025 PROTEIN"/>
    <property type="match status" value="1"/>
</dbReference>
<dbReference type="RefSeq" id="WP_343854027.1">
    <property type="nucleotide sequence ID" value="NZ_BAAAFI010000045.1"/>
</dbReference>
<name>A0ABP3YKC5_9BACT</name>
<dbReference type="EMBL" id="BAAAFI010000045">
    <property type="protein sequence ID" value="GAA0880587.1"/>
    <property type="molecule type" value="Genomic_DNA"/>
</dbReference>
<feature type="domain" description="UmuC" evidence="2">
    <location>
        <begin position="12"/>
        <end position="74"/>
    </location>
</feature>